<keyword evidence="6" id="KW-0186">Copper</keyword>
<dbReference type="GO" id="GO:0042438">
    <property type="term" value="P:melanin biosynthetic process"/>
    <property type="evidence" value="ECO:0007669"/>
    <property type="project" value="UniProtKB-KW"/>
</dbReference>
<feature type="binding site" evidence="11">
    <location>
        <position position="711"/>
    </location>
    <ligand>
        <name>Zn(2+)</name>
        <dbReference type="ChEBI" id="CHEBI:29105"/>
        <note>catalytic</note>
    </ligand>
</feature>
<keyword evidence="7" id="KW-0503">Monooxygenase</keyword>
<evidence type="ECO:0000313" key="15">
    <source>
        <dbReference type="EMBL" id="KID91443.1"/>
    </source>
</evidence>
<evidence type="ECO:0000256" key="1">
    <source>
        <dbReference type="ARBA" id="ARBA00001973"/>
    </source>
</evidence>
<evidence type="ECO:0000256" key="4">
    <source>
        <dbReference type="ARBA" id="ARBA00022723"/>
    </source>
</evidence>
<feature type="region of interest" description="Disordered" evidence="12">
    <location>
        <begin position="611"/>
        <end position="645"/>
    </location>
</feature>
<evidence type="ECO:0000256" key="3">
    <source>
        <dbReference type="ARBA" id="ARBA00011906"/>
    </source>
</evidence>
<evidence type="ECO:0000259" key="13">
    <source>
        <dbReference type="PROSITE" id="PS00497"/>
    </source>
</evidence>
<evidence type="ECO:0000256" key="10">
    <source>
        <dbReference type="ARBA" id="ARBA00048881"/>
    </source>
</evidence>
<dbReference type="PROSITE" id="PS00498">
    <property type="entry name" value="TYROSINASE_2"/>
    <property type="match status" value="1"/>
</dbReference>
<evidence type="ECO:0000256" key="11">
    <source>
        <dbReference type="PIRSR" id="PIRSR601384-2"/>
    </source>
</evidence>
<comment type="catalytic activity">
    <reaction evidence="10">
        <text>L-tyrosine + O2 = L-dopaquinone + H2O</text>
        <dbReference type="Rhea" id="RHEA:18117"/>
        <dbReference type="ChEBI" id="CHEBI:15377"/>
        <dbReference type="ChEBI" id="CHEBI:15379"/>
        <dbReference type="ChEBI" id="CHEBI:57924"/>
        <dbReference type="ChEBI" id="CHEBI:58315"/>
        <dbReference type="EC" id="1.14.18.1"/>
    </reaction>
</comment>
<feature type="domain" description="Tyrosinase copper-binding" evidence="13">
    <location>
        <begin position="88"/>
        <end position="105"/>
    </location>
</feature>
<evidence type="ECO:0000256" key="2">
    <source>
        <dbReference type="ARBA" id="ARBA00009928"/>
    </source>
</evidence>
<reference evidence="15 16" key="1">
    <citation type="journal article" date="2014" name="Proc. Natl. Acad. Sci. U.S.A.">
        <title>Trajectory and genomic determinants of fungal-pathogen speciation and host adaptation.</title>
        <authorList>
            <person name="Hu X."/>
            <person name="Xiao G."/>
            <person name="Zheng P."/>
            <person name="Shang Y."/>
            <person name="Su Y."/>
            <person name="Zhang X."/>
            <person name="Liu X."/>
            <person name="Zhan S."/>
            <person name="St Leger R.J."/>
            <person name="Wang C."/>
        </authorList>
    </citation>
    <scope>NUCLEOTIDE SEQUENCE [LARGE SCALE GENOMIC DNA]</scope>
    <source>
        <strain evidence="15 16">ARSEF 977</strain>
    </source>
</reference>
<keyword evidence="5" id="KW-0560">Oxidoreductase</keyword>
<dbReference type="InterPro" id="IPR001384">
    <property type="entry name" value="Peptidase_M35"/>
</dbReference>
<evidence type="ECO:0000256" key="12">
    <source>
        <dbReference type="SAM" id="MobiDB-lite"/>
    </source>
</evidence>
<dbReference type="SUPFAM" id="SSF55486">
    <property type="entry name" value="Metalloproteases ('zincins'), catalytic domain"/>
    <property type="match status" value="1"/>
</dbReference>
<evidence type="ECO:0000256" key="5">
    <source>
        <dbReference type="ARBA" id="ARBA00023002"/>
    </source>
</evidence>
<organism evidence="15 16">
    <name type="scientific">Metarhizium guizhouense (strain ARSEF 977)</name>
    <dbReference type="NCBI Taxonomy" id="1276136"/>
    <lineage>
        <taxon>Eukaryota</taxon>
        <taxon>Fungi</taxon>
        <taxon>Dikarya</taxon>
        <taxon>Ascomycota</taxon>
        <taxon>Pezizomycotina</taxon>
        <taxon>Sordariomycetes</taxon>
        <taxon>Hypocreomycetidae</taxon>
        <taxon>Hypocreales</taxon>
        <taxon>Clavicipitaceae</taxon>
        <taxon>Metarhizium</taxon>
    </lineage>
</organism>
<proteinExistence type="inferred from homology"/>
<dbReference type="Proteomes" id="UP000031192">
    <property type="component" value="Unassembled WGS sequence"/>
</dbReference>
<dbReference type="PRINTS" id="PR00092">
    <property type="entry name" value="TYROSINASE"/>
</dbReference>
<evidence type="ECO:0000256" key="8">
    <source>
        <dbReference type="ARBA" id="ARBA00023101"/>
    </source>
</evidence>
<dbReference type="PANTHER" id="PTHR11474">
    <property type="entry name" value="TYROSINASE FAMILY MEMBER"/>
    <property type="match status" value="1"/>
</dbReference>
<dbReference type="Gene3D" id="2.60.310.20">
    <property type="match status" value="1"/>
</dbReference>
<evidence type="ECO:0000256" key="7">
    <source>
        <dbReference type="ARBA" id="ARBA00023033"/>
    </source>
</evidence>
<dbReference type="InterPro" id="IPR002227">
    <property type="entry name" value="Tyrosinase_Cu-bd"/>
</dbReference>
<dbReference type="Pfam" id="PF18132">
    <property type="entry name" value="Tyrosinase_C"/>
    <property type="match status" value="1"/>
</dbReference>
<keyword evidence="16" id="KW-1185">Reference proteome</keyword>
<dbReference type="PROSITE" id="PS00497">
    <property type="entry name" value="TYROSINASE_1"/>
    <property type="match status" value="1"/>
</dbReference>
<dbReference type="HOGENOM" id="CLU_013691_1_2_1"/>
<dbReference type="GO" id="GO:0046872">
    <property type="term" value="F:metal ion binding"/>
    <property type="evidence" value="ECO:0007669"/>
    <property type="project" value="UniProtKB-KW"/>
</dbReference>
<name>A0A0B4H7V4_METGA</name>
<dbReference type="AlphaFoldDB" id="A0A0B4H7V4"/>
<dbReference type="PANTHER" id="PTHR11474:SF76">
    <property type="entry name" value="SHKT DOMAIN-CONTAINING PROTEIN"/>
    <property type="match status" value="1"/>
</dbReference>
<dbReference type="SUPFAM" id="SSF48056">
    <property type="entry name" value="Di-copper centre-containing domain"/>
    <property type="match status" value="1"/>
</dbReference>
<evidence type="ECO:0000256" key="9">
    <source>
        <dbReference type="ARBA" id="ARBA00048233"/>
    </source>
</evidence>
<dbReference type="Gene3D" id="1.10.1280.10">
    <property type="entry name" value="Di-copper center containing domain from catechol oxidase"/>
    <property type="match status" value="1"/>
</dbReference>
<keyword evidence="8" id="KW-0470">Melanin biosynthesis</keyword>
<comment type="catalytic activity">
    <reaction evidence="9">
        <text>2 L-dopa + O2 = 2 L-dopaquinone + 2 H2O</text>
        <dbReference type="Rhea" id="RHEA:34287"/>
        <dbReference type="ChEBI" id="CHEBI:15377"/>
        <dbReference type="ChEBI" id="CHEBI:15379"/>
        <dbReference type="ChEBI" id="CHEBI:57504"/>
        <dbReference type="ChEBI" id="CHEBI:57924"/>
        <dbReference type="EC" id="1.14.18.1"/>
    </reaction>
</comment>
<comment type="cofactor">
    <cofactor evidence="1">
        <name>Cu(2+)</name>
        <dbReference type="ChEBI" id="CHEBI:29036"/>
    </cofactor>
</comment>
<evidence type="ECO:0000256" key="6">
    <source>
        <dbReference type="ARBA" id="ARBA00023008"/>
    </source>
</evidence>
<dbReference type="InterPro" id="IPR008922">
    <property type="entry name" value="Di-copper_centre_dom_sf"/>
</dbReference>
<dbReference type="EC" id="1.14.18.1" evidence="3"/>
<dbReference type="EMBL" id="AZNH01000003">
    <property type="protein sequence ID" value="KID91443.1"/>
    <property type="molecule type" value="Genomic_DNA"/>
</dbReference>
<dbReference type="GO" id="GO:0004222">
    <property type="term" value="F:metalloendopeptidase activity"/>
    <property type="evidence" value="ECO:0007669"/>
    <property type="project" value="InterPro"/>
</dbReference>
<dbReference type="InterPro" id="IPR050316">
    <property type="entry name" value="Tyrosinase/Hemocyanin"/>
</dbReference>
<feature type="compositionally biased region" description="Low complexity" evidence="12">
    <location>
        <begin position="612"/>
        <end position="624"/>
    </location>
</feature>
<feature type="domain" description="Tyrosinase copper-binding" evidence="14">
    <location>
        <begin position="345"/>
        <end position="356"/>
    </location>
</feature>
<dbReference type="GO" id="GO:0006508">
    <property type="term" value="P:proteolysis"/>
    <property type="evidence" value="ECO:0007669"/>
    <property type="project" value="InterPro"/>
</dbReference>
<dbReference type="OrthoDB" id="6132182at2759"/>
<comment type="caution">
    <text evidence="15">The sequence shown here is derived from an EMBL/GenBank/DDBJ whole genome shotgun (WGS) entry which is preliminary data.</text>
</comment>
<gene>
    <name evidence="15" type="ORF">MGU_01413</name>
</gene>
<dbReference type="Pfam" id="PF02102">
    <property type="entry name" value="Peptidase_M35"/>
    <property type="match status" value="1"/>
</dbReference>
<comment type="similarity">
    <text evidence="2">Belongs to the tyrosinase family.</text>
</comment>
<protein>
    <recommendedName>
        <fullName evidence="3">tyrosinase</fullName>
        <ecNumber evidence="3">1.14.18.1</ecNumber>
    </recommendedName>
</protein>
<evidence type="ECO:0000259" key="14">
    <source>
        <dbReference type="PROSITE" id="PS00498"/>
    </source>
</evidence>
<sequence>MSYEYYPITGIPVPPGEVTPARRELSSWSTSTVPEDQIQVSLFIRALQKMQDKNPLQELLSYFQIAGIHGYPKVPWDHAGQAGFYCTHGVITFPTWHRPYMLLYEQVLYNIMVKELIPGITDAAARQDWEKAAQRWRLPFWDWAIPQSDTGKFGVPGIVGLEQLNVLKLGGKDKESVKNPLYKFTNKINGTEVSMNDAKMKPYQLNYEEYGGITLSIVQYNKSIGTSRYGDPGRPDWVQGFVDNSKVEEAIKNPKAQHWEEGVSIAQNVYRILTDVYFKSYETFSSTYLTHDKEHLKATEYLSLEMIHNNIHVWTGGWVEEATSKVTGAPVTAGHMADVPVASFDPIFWLHHCNVDRLLAIWQYLNPDKWFGSEPPPTAQHADITPQPTDDLPPFHINKEGKYYNSNDARYCEKLGYTYEDLVKTDIDKLKADLQAKYGKHTRELQPVFKGIPVPGISEDTFPDYIINVEYDRFALGGEPYSVGFHLETTNAQGQTESLTLGSFHNFTSPVVPDCENCQKQKDKSAKSKAQVPITLPLHGLVVNPSFPDASSLQPDRVNVLLEQQLRISVTKLTGEQVLPTNLPGFHVTVQVGRAKQPHRDRDGAQNCARLASAAGQAASSGSARKTEGPGTSRPQTTRRARPSPGVANFYCTDVGDGCGGNVLACTVPSQSYMFYCDLHFDDLPPVTASCHAQDQATRTRTRRRSRGTDDLGYGYAAILGLSADQELSNADTLALFANAIFANC</sequence>
<accession>A0A0B4H7V4</accession>
<dbReference type="InterPro" id="IPR041640">
    <property type="entry name" value="Tyrosinase_C"/>
</dbReference>
<evidence type="ECO:0000313" key="16">
    <source>
        <dbReference type="Proteomes" id="UP000031192"/>
    </source>
</evidence>
<keyword evidence="4" id="KW-0479">Metal-binding</keyword>
<dbReference type="Pfam" id="PF00264">
    <property type="entry name" value="Tyrosinase"/>
    <property type="match status" value="1"/>
</dbReference>
<dbReference type="GO" id="GO:0004503">
    <property type="term" value="F:tyrosinase activity"/>
    <property type="evidence" value="ECO:0007669"/>
    <property type="project" value="UniProtKB-EC"/>
</dbReference>